<reference evidence="2 3" key="1">
    <citation type="submission" date="2021-01" db="EMBL/GenBank/DDBJ databases">
        <title>Genomic Encyclopedia of Type Strains, Phase IV (KMG-IV): sequencing the most valuable type-strain genomes for metagenomic binning, comparative biology and taxonomic classification.</title>
        <authorList>
            <person name="Goeker M."/>
        </authorList>
    </citation>
    <scope>NUCLEOTIDE SEQUENCE [LARGE SCALE GENOMIC DNA]</scope>
    <source>
        <strain evidence="2 3">DSM 25879</strain>
    </source>
</reference>
<comment type="caution">
    <text evidence="2">The sequence shown here is derived from an EMBL/GenBank/DDBJ whole genome shotgun (WGS) entry which is preliminary data.</text>
</comment>
<protein>
    <submittedName>
        <fullName evidence="2">Membrane protein</fullName>
    </submittedName>
</protein>
<dbReference type="EMBL" id="JAFBED010000005">
    <property type="protein sequence ID" value="MBM7620930.1"/>
    <property type="molecule type" value="Genomic_DNA"/>
</dbReference>
<evidence type="ECO:0000313" key="3">
    <source>
        <dbReference type="Proteomes" id="UP000737402"/>
    </source>
</evidence>
<organism evidence="2 3">
    <name type="scientific">Sutcliffiella tianshenii</name>
    <dbReference type="NCBI Taxonomy" id="1463404"/>
    <lineage>
        <taxon>Bacteria</taxon>
        <taxon>Bacillati</taxon>
        <taxon>Bacillota</taxon>
        <taxon>Bacilli</taxon>
        <taxon>Bacillales</taxon>
        <taxon>Bacillaceae</taxon>
        <taxon>Sutcliffiella</taxon>
    </lineage>
</organism>
<name>A0ABS2P3E2_9BACI</name>
<evidence type="ECO:0000313" key="2">
    <source>
        <dbReference type="EMBL" id="MBM7620930.1"/>
    </source>
</evidence>
<keyword evidence="1" id="KW-0812">Transmembrane</keyword>
<sequence>MDRTILFLACILAGFALIRVPLTGTLAALDPIAAVIGVISILVFSIVLIFYGVRSLINK</sequence>
<keyword evidence="1" id="KW-1133">Transmembrane helix</keyword>
<accession>A0ABS2P3E2</accession>
<evidence type="ECO:0000256" key="1">
    <source>
        <dbReference type="SAM" id="Phobius"/>
    </source>
</evidence>
<gene>
    <name evidence="2" type="ORF">JOC95_002785</name>
</gene>
<dbReference type="Proteomes" id="UP000737402">
    <property type="component" value="Unassembled WGS sequence"/>
</dbReference>
<dbReference type="RefSeq" id="WP_204417185.1">
    <property type="nucleotide sequence ID" value="NZ_JAFBED010000005.1"/>
</dbReference>
<keyword evidence="1" id="KW-0472">Membrane</keyword>
<feature type="transmembrane region" description="Helical" evidence="1">
    <location>
        <begin position="32"/>
        <end position="53"/>
    </location>
</feature>
<keyword evidence="3" id="KW-1185">Reference proteome</keyword>
<proteinExistence type="predicted"/>